<sequence>MPKGADLPVLTPRQLDAIAMEMMRPHKTLDWRTPAEALIENCKKQGMEIDPTVAPVA</sequence>
<dbReference type="RefSeq" id="WP_181315578.1">
    <property type="nucleotide sequence ID" value="NZ_PQGA01000005.1"/>
</dbReference>
<comment type="caution">
    <text evidence="1">The sequence shown here is derived from an EMBL/GenBank/DDBJ whole genome shotgun (WGS) entry which is preliminary data.</text>
</comment>
<proteinExistence type="predicted"/>
<reference evidence="1 2" key="1">
    <citation type="submission" date="2018-01" db="EMBL/GenBank/DDBJ databases">
        <title>Genomic Encyclopedia of Type Strains, Phase III (KMG-III): the genomes of soil and plant-associated and newly described type strains.</title>
        <authorList>
            <person name="Whitman W."/>
        </authorList>
    </citation>
    <scope>NUCLEOTIDE SEQUENCE [LARGE SCALE GENOMIC DNA]</scope>
    <source>
        <strain evidence="1 2">JCM 18070</strain>
    </source>
</reference>
<keyword evidence="2" id="KW-1185">Reference proteome</keyword>
<dbReference type="EMBL" id="PQGA01000005">
    <property type="protein sequence ID" value="POR52255.1"/>
    <property type="molecule type" value="Genomic_DNA"/>
</dbReference>
<organism evidence="1 2">
    <name type="scientific">Paraburkholderia eburnea</name>
    <dbReference type="NCBI Taxonomy" id="1189126"/>
    <lineage>
        <taxon>Bacteria</taxon>
        <taxon>Pseudomonadati</taxon>
        <taxon>Pseudomonadota</taxon>
        <taxon>Betaproteobacteria</taxon>
        <taxon>Burkholderiales</taxon>
        <taxon>Burkholderiaceae</taxon>
        <taxon>Paraburkholderia</taxon>
    </lineage>
</organism>
<protein>
    <submittedName>
        <fullName evidence="1">Uncharacterized protein</fullName>
    </submittedName>
</protein>
<gene>
    <name evidence="1" type="ORF">B0G62_105223</name>
</gene>
<evidence type="ECO:0000313" key="2">
    <source>
        <dbReference type="Proteomes" id="UP000237381"/>
    </source>
</evidence>
<dbReference type="Proteomes" id="UP000237381">
    <property type="component" value="Unassembled WGS sequence"/>
</dbReference>
<name>A0A2S4MC90_9BURK</name>
<accession>A0A2S4MC90</accession>
<dbReference type="AlphaFoldDB" id="A0A2S4MC90"/>
<evidence type="ECO:0000313" key="1">
    <source>
        <dbReference type="EMBL" id="POR52255.1"/>
    </source>
</evidence>